<reference evidence="2" key="1">
    <citation type="submission" date="2023-06" db="EMBL/GenBank/DDBJ databases">
        <authorList>
            <person name="Delattre M."/>
        </authorList>
    </citation>
    <scope>NUCLEOTIDE SEQUENCE</scope>
    <source>
        <strain evidence="2">AF72</strain>
    </source>
</reference>
<evidence type="ECO:0000313" key="3">
    <source>
        <dbReference type="Proteomes" id="UP001177023"/>
    </source>
</evidence>
<feature type="region of interest" description="Disordered" evidence="1">
    <location>
        <begin position="414"/>
        <end position="441"/>
    </location>
</feature>
<proteinExistence type="predicted"/>
<evidence type="ECO:0000313" key="2">
    <source>
        <dbReference type="EMBL" id="CAJ0586513.1"/>
    </source>
</evidence>
<sequence>MPAAKKDSRKRTTATDESPSKKLKEPKRAAESSDTSRKTKQPTLGHFIPDAAKVKKSTAAAPKKTVSRSKKDGLAPIDHVALVGFSEKEVADWKEKLGNGLFEISTGHVSIAHTLNCVVLNSTGSTKLLRDWNALFLGAFHGCNFAEVSFLEECAKKQEVADLLPHQLLRENLGIRLSAAPKTLPEGCTLDAKRGAQLAFKLQDLQAQKPYFCDPVFERLLFVHGTRRTDVARVQELCRILQASNRKITREEGGNWIKMRHEPKNADRLASMVVLVFHDEPEEKAPADAIKRLLIKRVPVLNEELLHQLIMQLERPTKENCLLLSYQHWNEKCRWDDTEKLFNWVTGTDDAMPEELDAFLEKTKPRKEPAISRCRAAMTPMDRTISQDTDISMRTSTDDAEDLHMEFEEEVRLNDMEGRSERPDSPERQPQTITFAPAPKQPMVRCDNGMQVFNFDLEDTLPLPAPQLCRDWVDMVPLIANAYNRIPRGRKLRIAPANELAYDRDFERMATLNPKFYPSMLMHFFDKFLYASSGDQVPDPHRIAKVVHEILINEKFEHHAECTQPIHAFLGTLSRILGKCPPVDASSRYYWLSVFSEVKLDSLGVDEATRLEKPADKSQRATDILLNKRDDFRKLLVDVFCTATACYPELQLILVELLEWDLYACEIRVCEPETQSLKIDYPAALHKIPLAYLLLNGTDVECIRIKDSEQLLTELCQKWGSFEEAHDRIVTARLITVLMASARCMVDRQNSSQVHIGDLPRDFHESVSDLGQPLRNNKQRHKQPAVNEHFPLEWLVKALNDYSHRTGAYLNQKH</sequence>
<dbReference type="EMBL" id="CATQJA010002708">
    <property type="protein sequence ID" value="CAJ0586513.1"/>
    <property type="molecule type" value="Genomic_DNA"/>
</dbReference>
<dbReference type="AlphaFoldDB" id="A0AA36DFV0"/>
<feature type="compositionally biased region" description="Basic and acidic residues" evidence="1">
    <location>
        <begin position="18"/>
        <end position="37"/>
    </location>
</feature>
<accession>A0AA36DFV0</accession>
<name>A0AA36DFV0_9BILA</name>
<protein>
    <submittedName>
        <fullName evidence="2">Uncharacterized protein</fullName>
    </submittedName>
</protein>
<feature type="region of interest" description="Disordered" evidence="1">
    <location>
        <begin position="1"/>
        <end position="70"/>
    </location>
</feature>
<dbReference type="Proteomes" id="UP001177023">
    <property type="component" value="Unassembled WGS sequence"/>
</dbReference>
<evidence type="ECO:0000256" key="1">
    <source>
        <dbReference type="SAM" id="MobiDB-lite"/>
    </source>
</evidence>
<comment type="caution">
    <text evidence="2">The sequence shown here is derived from an EMBL/GenBank/DDBJ whole genome shotgun (WGS) entry which is preliminary data.</text>
</comment>
<feature type="compositionally biased region" description="Basic and acidic residues" evidence="1">
    <location>
        <begin position="414"/>
        <end position="427"/>
    </location>
</feature>
<feature type="non-terminal residue" evidence="2">
    <location>
        <position position="1"/>
    </location>
</feature>
<organism evidence="2 3">
    <name type="scientific">Mesorhabditis spiculigera</name>
    <dbReference type="NCBI Taxonomy" id="96644"/>
    <lineage>
        <taxon>Eukaryota</taxon>
        <taxon>Metazoa</taxon>
        <taxon>Ecdysozoa</taxon>
        <taxon>Nematoda</taxon>
        <taxon>Chromadorea</taxon>
        <taxon>Rhabditida</taxon>
        <taxon>Rhabditina</taxon>
        <taxon>Rhabditomorpha</taxon>
        <taxon>Rhabditoidea</taxon>
        <taxon>Rhabditidae</taxon>
        <taxon>Mesorhabditinae</taxon>
        <taxon>Mesorhabditis</taxon>
    </lineage>
</organism>
<gene>
    <name evidence="2" type="ORF">MSPICULIGERA_LOCUS24517</name>
</gene>
<keyword evidence="3" id="KW-1185">Reference proteome</keyword>